<comment type="caution">
    <text evidence="3">The sequence shown here is derived from an EMBL/GenBank/DDBJ whole genome shotgun (WGS) entry which is preliminary data.</text>
</comment>
<evidence type="ECO:0000256" key="2">
    <source>
        <dbReference type="SAM" id="Phobius"/>
    </source>
</evidence>
<dbReference type="AlphaFoldDB" id="A0A918V6M1"/>
<evidence type="ECO:0000313" key="3">
    <source>
        <dbReference type="EMBL" id="GGZ74140.1"/>
    </source>
</evidence>
<evidence type="ECO:0000256" key="1">
    <source>
        <dbReference type="SAM" id="MobiDB-lite"/>
    </source>
</evidence>
<keyword evidence="2" id="KW-0812">Transmembrane</keyword>
<dbReference type="Proteomes" id="UP000623010">
    <property type="component" value="Unassembled WGS sequence"/>
</dbReference>
<accession>A0A918V6M1</accession>
<keyword evidence="2" id="KW-0472">Membrane</keyword>
<protein>
    <submittedName>
        <fullName evidence="3">Uncharacterized protein</fullName>
    </submittedName>
</protein>
<keyword evidence="2" id="KW-1133">Transmembrane helix</keyword>
<feature type="transmembrane region" description="Helical" evidence="2">
    <location>
        <begin position="77"/>
        <end position="95"/>
    </location>
</feature>
<feature type="region of interest" description="Disordered" evidence="1">
    <location>
        <begin position="95"/>
        <end position="118"/>
    </location>
</feature>
<name>A0A918V6M1_9ACTN</name>
<sequence>MRSRNWIVAAGISLLLAALMSGYGAWRMVVPDKKEFCTTVLHQRYDPAYALDDERLFPLTQKCNASYDLVPAFVNPSIAVFLGLTVVCTGVGATVRRRHPAPPRQNRPPAARPRENRS</sequence>
<evidence type="ECO:0000313" key="4">
    <source>
        <dbReference type="Proteomes" id="UP000623010"/>
    </source>
</evidence>
<proteinExistence type="predicted"/>
<reference evidence="3" key="1">
    <citation type="journal article" date="2014" name="Int. J. Syst. Evol. Microbiol.">
        <title>Complete genome sequence of Corynebacterium casei LMG S-19264T (=DSM 44701T), isolated from a smear-ripened cheese.</title>
        <authorList>
            <consortium name="US DOE Joint Genome Institute (JGI-PGF)"/>
            <person name="Walter F."/>
            <person name="Albersmeier A."/>
            <person name="Kalinowski J."/>
            <person name="Ruckert C."/>
        </authorList>
    </citation>
    <scope>NUCLEOTIDE SEQUENCE</scope>
    <source>
        <strain evidence="3">JCM 5016</strain>
    </source>
</reference>
<dbReference type="EMBL" id="BMWH01000002">
    <property type="protein sequence ID" value="GGZ74140.1"/>
    <property type="molecule type" value="Genomic_DNA"/>
</dbReference>
<organism evidence="3 4">
    <name type="scientific">Streptomyces echinoruber</name>
    <dbReference type="NCBI Taxonomy" id="68898"/>
    <lineage>
        <taxon>Bacteria</taxon>
        <taxon>Bacillati</taxon>
        <taxon>Actinomycetota</taxon>
        <taxon>Actinomycetes</taxon>
        <taxon>Kitasatosporales</taxon>
        <taxon>Streptomycetaceae</taxon>
        <taxon>Streptomyces</taxon>
    </lineage>
</organism>
<gene>
    <name evidence="3" type="ORF">GCM10010389_09740</name>
</gene>
<dbReference type="RefSeq" id="WP_190056117.1">
    <property type="nucleotide sequence ID" value="NZ_BMWH01000002.1"/>
</dbReference>
<keyword evidence="4" id="KW-1185">Reference proteome</keyword>
<reference evidence="3" key="2">
    <citation type="submission" date="2020-09" db="EMBL/GenBank/DDBJ databases">
        <authorList>
            <person name="Sun Q."/>
            <person name="Ohkuma M."/>
        </authorList>
    </citation>
    <scope>NUCLEOTIDE SEQUENCE</scope>
    <source>
        <strain evidence="3">JCM 5016</strain>
    </source>
</reference>